<reference evidence="2" key="1">
    <citation type="submission" date="2016-10" db="EMBL/GenBank/DDBJ databases">
        <authorList>
            <person name="Varghese N."/>
            <person name="Submissions S."/>
        </authorList>
    </citation>
    <scope>NUCLEOTIDE SEQUENCE [LARGE SCALE GENOMIC DNA]</scope>
    <source>
        <strain evidence="2">LMG 24000</strain>
    </source>
</reference>
<gene>
    <name evidence="1" type="ORF">SAMN05192564_10736</name>
</gene>
<proteinExistence type="predicted"/>
<dbReference type="EMBL" id="FNRQ01000007">
    <property type="protein sequence ID" value="SEB15349.1"/>
    <property type="molecule type" value="Genomic_DNA"/>
</dbReference>
<dbReference type="RefSeq" id="WP_090535726.1">
    <property type="nucleotide sequence ID" value="NZ_FNRQ01000007.1"/>
</dbReference>
<evidence type="ECO:0000313" key="2">
    <source>
        <dbReference type="Proteomes" id="UP000198638"/>
    </source>
</evidence>
<protein>
    <submittedName>
        <fullName evidence="1">Uncharacterized protein</fullName>
    </submittedName>
</protein>
<dbReference type="Proteomes" id="UP000198638">
    <property type="component" value="Unassembled WGS sequence"/>
</dbReference>
<sequence length="77" mass="8577">MFIYDKSLHMTARALALSVTTIRKAQKKNDAREFLVGTPDWQAAMEAFGHDVMTALAGNATNMVAEHDLISRIARQE</sequence>
<dbReference type="AlphaFoldDB" id="A0A1H4H0J8"/>
<organism evidence="1 2">
    <name type="scientific">Paraburkholderia sartisoli</name>
    <dbReference type="NCBI Taxonomy" id="83784"/>
    <lineage>
        <taxon>Bacteria</taxon>
        <taxon>Pseudomonadati</taxon>
        <taxon>Pseudomonadota</taxon>
        <taxon>Betaproteobacteria</taxon>
        <taxon>Burkholderiales</taxon>
        <taxon>Burkholderiaceae</taxon>
        <taxon>Paraburkholderia</taxon>
    </lineage>
</organism>
<keyword evidence="2" id="KW-1185">Reference proteome</keyword>
<accession>A0A1H4H0J8</accession>
<dbReference type="OrthoDB" id="9132218at2"/>
<evidence type="ECO:0000313" key="1">
    <source>
        <dbReference type="EMBL" id="SEB15349.1"/>
    </source>
</evidence>
<name>A0A1H4H0J8_9BURK</name>